<dbReference type="InterPro" id="IPR016155">
    <property type="entry name" value="Mopterin_synth/thiamin_S_b"/>
</dbReference>
<evidence type="ECO:0000256" key="3">
    <source>
        <dbReference type="ARBA" id="ARBA00024247"/>
    </source>
</evidence>
<evidence type="ECO:0000313" key="4">
    <source>
        <dbReference type="EMBL" id="GLS91673.1"/>
    </source>
</evidence>
<dbReference type="Gene3D" id="3.10.20.30">
    <property type="match status" value="1"/>
</dbReference>
<protein>
    <recommendedName>
        <fullName evidence="3">Molybdopterin synthase sulfur carrier subunit</fullName>
    </recommendedName>
</protein>
<proteinExistence type="inferred from homology"/>
<dbReference type="SUPFAM" id="SSF54285">
    <property type="entry name" value="MoaD/ThiS"/>
    <property type="match status" value="1"/>
</dbReference>
<dbReference type="InterPro" id="IPR003749">
    <property type="entry name" value="ThiS/MoaD-like"/>
</dbReference>
<dbReference type="PANTHER" id="PTHR33359">
    <property type="entry name" value="MOLYBDOPTERIN SYNTHASE SULFUR CARRIER SUBUNIT"/>
    <property type="match status" value="1"/>
</dbReference>
<dbReference type="CDD" id="cd00754">
    <property type="entry name" value="Ubl_MoaD"/>
    <property type="match status" value="1"/>
</dbReference>
<dbReference type="InterPro" id="IPR044672">
    <property type="entry name" value="MOCS2A"/>
</dbReference>
<evidence type="ECO:0000256" key="2">
    <source>
        <dbReference type="ARBA" id="ARBA00024200"/>
    </source>
</evidence>
<evidence type="ECO:0000256" key="1">
    <source>
        <dbReference type="ARBA" id="ARBA00022741"/>
    </source>
</evidence>
<keyword evidence="5" id="KW-1185">Reference proteome</keyword>
<dbReference type="Proteomes" id="UP001157353">
    <property type="component" value="Unassembled WGS sequence"/>
</dbReference>
<name>A0ABQ6E395_9GAMM</name>
<dbReference type="NCBIfam" id="TIGR01682">
    <property type="entry name" value="moaD"/>
    <property type="match status" value="1"/>
</dbReference>
<dbReference type="Pfam" id="PF02597">
    <property type="entry name" value="ThiS"/>
    <property type="match status" value="1"/>
</dbReference>
<organism evidence="4 5">
    <name type="scientific">Psychromonas marina</name>
    <dbReference type="NCBI Taxonomy" id="88364"/>
    <lineage>
        <taxon>Bacteria</taxon>
        <taxon>Pseudomonadati</taxon>
        <taxon>Pseudomonadota</taxon>
        <taxon>Gammaproteobacteria</taxon>
        <taxon>Alteromonadales</taxon>
        <taxon>Psychromonadaceae</taxon>
        <taxon>Psychromonas</taxon>
    </lineage>
</organism>
<dbReference type="InterPro" id="IPR012675">
    <property type="entry name" value="Beta-grasp_dom_sf"/>
</dbReference>
<dbReference type="RefSeq" id="WP_284204777.1">
    <property type="nucleotide sequence ID" value="NZ_BSPQ01000013.1"/>
</dbReference>
<gene>
    <name evidence="4" type="primary">moaD</name>
    <name evidence="4" type="ORF">GCM10007916_27420</name>
</gene>
<comment type="similarity">
    <text evidence="2">Belongs to the MoaD family.</text>
</comment>
<comment type="caution">
    <text evidence="4">The sequence shown here is derived from an EMBL/GenBank/DDBJ whole genome shotgun (WGS) entry which is preliminary data.</text>
</comment>
<sequence>MIKVLFFAQLRDQLGVSELTLNSDQNPNVQVLLENLKAQNTGWDKLLSKGTLMVAVNQTISNKNATLVSGDEVAFFPPVTGG</sequence>
<dbReference type="EMBL" id="BSPQ01000013">
    <property type="protein sequence ID" value="GLS91673.1"/>
    <property type="molecule type" value="Genomic_DNA"/>
</dbReference>
<keyword evidence="1" id="KW-0547">Nucleotide-binding</keyword>
<reference evidence="5" key="1">
    <citation type="journal article" date="2019" name="Int. J. Syst. Evol. Microbiol.">
        <title>The Global Catalogue of Microorganisms (GCM) 10K type strain sequencing project: providing services to taxonomists for standard genome sequencing and annotation.</title>
        <authorList>
            <consortium name="The Broad Institute Genomics Platform"/>
            <consortium name="The Broad Institute Genome Sequencing Center for Infectious Disease"/>
            <person name="Wu L."/>
            <person name="Ma J."/>
        </authorList>
    </citation>
    <scope>NUCLEOTIDE SEQUENCE [LARGE SCALE GENOMIC DNA]</scope>
    <source>
        <strain evidence="5">NBRC 103166</strain>
    </source>
</reference>
<evidence type="ECO:0000313" key="5">
    <source>
        <dbReference type="Proteomes" id="UP001157353"/>
    </source>
</evidence>
<dbReference type="PANTHER" id="PTHR33359:SF1">
    <property type="entry name" value="MOLYBDOPTERIN SYNTHASE SULFUR CARRIER SUBUNIT"/>
    <property type="match status" value="1"/>
</dbReference>
<accession>A0ABQ6E395</accession>